<keyword evidence="4" id="KW-1185">Reference proteome</keyword>
<feature type="compositionally biased region" description="Polar residues" evidence="1">
    <location>
        <begin position="115"/>
        <end position="125"/>
    </location>
</feature>
<evidence type="ECO:0000313" key="3">
    <source>
        <dbReference type="EMBL" id="DBA15587.1"/>
    </source>
</evidence>
<evidence type="ECO:0000313" key="4">
    <source>
        <dbReference type="Proteomes" id="UP001181693"/>
    </source>
</evidence>
<name>A0AAV2ZUA4_PYXAD</name>
<feature type="domain" description="KRAB" evidence="2">
    <location>
        <begin position="81"/>
        <end position="153"/>
    </location>
</feature>
<gene>
    <name evidence="3" type="ORF">GDO54_004780</name>
</gene>
<dbReference type="CDD" id="cd07765">
    <property type="entry name" value="KRAB_A-box"/>
    <property type="match status" value="1"/>
</dbReference>
<protein>
    <recommendedName>
        <fullName evidence="2">KRAB domain-containing protein</fullName>
    </recommendedName>
</protein>
<dbReference type="Pfam" id="PF01352">
    <property type="entry name" value="KRAB"/>
    <property type="match status" value="1"/>
</dbReference>
<evidence type="ECO:0000256" key="1">
    <source>
        <dbReference type="SAM" id="MobiDB-lite"/>
    </source>
</evidence>
<reference evidence="3" key="1">
    <citation type="thesis" date="2020" institute="ProQuest LLC" country="789 East Eisenhower Parkway, Ann Arbor, MI, USA">
        <title>Comparative Genomics and Chromosome Evolution.</title>
        <authorList>
            <person name="Mudd A.B."/>
        </authorList>
    </citation>
    <scope>NUCLEOTIDE SEQUENCE</scope>
    <source>
        <strain evidence="3">1538</strain>
        <tissue evidence="3">Blood</tissue>
    </source>
</reference>
<organism evidence="3 4">
    <name type="scientific">Pyxicephalus adspersus</name>
    <name type="common">African bullfrog</name>
    <dbReference type="NCBI Taxonomy" id="30357"/>
    <lineage>
        <taxon>Eukaryota</taxon>
        <taxon>Metazoa</taxon>
        <taxon>Chordata</taxon>
        <taxon>Craniata</taxon>
        <taxon>Vertebrata</taxon>
        <taxon>Euteleostomi</taxon>
        <taxon>Amphibia</taxon>
        <taxon>Batrachia</taxon>
        <taxon>Anura</taxon>
        <taxon>Neobatrachia</taxon>
        <taxon>Ranoidea</taxon>
        <taxon>Pyxicephalidae</taxon>
        <taxon>Pyxicephalinae</taxon>
        <taxon>Pyxicephalus</taxon>
    </lineage>
</organism>
<dbReference type="GO" id="GO:0006355">
    <property type="term" value="P:regulation of DNA-templated transcription"/>
    <property type="evidence" value="ECO:0007669"/>
    <property type="project" value="InterPro"/>
</dbReference>
<accession>A0AAV2ZUA4</accession>
<dbReference type="SUPFAM" id="SSF109640">
    <property type="entry name" value="KRAB domain (Kruppel-associated box)"/>
    <property type="match status" value="1"/>
</dbReference>
<dbReference type="Proteomes" id="UP001181693">
    <property type="component" value="Unassembled WGS sequence"/>
</dbReference>
<evidence type="ECO:0000259" key="2">
    <source>
        <dbReference type="PROSITE" id="PS50805"/>
    </source>
</evidence>
<dbReference type="InterPro" id="IPR001909">
    <property type="entry name" value="KRAB"/>
</dbReference>
<feature type="compositionally biased region" description="Basic and acidic residues" evidence="1">
    <location>
        <begin position="148"/>
        <end position="159"/>
    </location>
</feature>
<dbReference type="PROSITE" id="PS50805">
    <property type="entry name" value="KRAB"/>
    <property type="match status" value="1"/>
</dbReference>
<sequence>MEASSVPKPECMDIGHGHVTQNVLDLALEIIYLLTGENYGPIKKETREWPPSSLTPKTVNGRKILEVTRKITELLTGEVPIRCQDVSVYFSMEEWEYLEGHKDLYKDVMMEDHQTLTSPDGSRNGNPPERCPRPLYSRDSTQEGQEIPQKDNKSDDLITVKDEVKEELEDGYVMNDDLCKEKIPPEISTGGSNRGQYVRSHWHLLDSGLTDSMKL</sequence>
<comment type="caution">
    <text evidence="3">The sequence shown here is derived from an EMBL/GenBank/DDBJ whole genome shotgun (WGS) entry which is preliminary data.</text>
</comment>
<proteinExistence type="predicted"/>
<dbReference type="InterPro" id="IPR036051">
    <property type="entry name" value="KRAB_dom_sf"/>
</dbReference>
<dbReference type="Gene3D" id="6.10.140.140">
    <property type="match status" value="1"/>
</dbReference>
<dbReference type="EMBL" id="DYDO01000012">
    <property type="protein sequence ID" value="DBA15587.1"/>
    <property type="molecule type" value="Genomic_DNA"/>
</dbReference>
<dbReference type="AlphaFoldDB" id="A0AAV2ZUA4"/>
<feature type="region of interest" description="Disordered" evidence="1">
    <location>
        <begin position="114"/>
        <end position="159"/>
    </location>
</feature>